<protein>
    <submittedName>
        <fullName evidence="1">GrpB family protein</fullName>
    </submittedName>
</protein>
<proteinExistence type="predicted"/>
<comment type="caution">
    <text evidence="1">The sequence shown here is derived from an EMBL/GenBank/DDBJ whole genome shotgun (WGS) entry which is preliminary data.</text>
</comment>
<dbReference type="InterPro" id="IPR007344">
    <property type="entry name" value="GrpB/CoaE"/>
</dbReference>
<dbReference type="InterPro" id="IPR043519">
    <property type="entry name" value="NT_sf"/>
</dbReference>
<dbReference type="RefSeq" id="WP_075683871.1">
    <property type="nucleotide sequence ID" value="NZ_CP117835.1"/>
</dbReference>
<reference evidence="1" key="1">
    <citation type="submission" date="2023-10" db="EMBL/GenBank/DDBJ databases">
        <title>Screening of Alkalihalophilus pseudofirmusBZ-TG-HK211 and Its Alleviation of Salt Stress on Rapeseed Growth.</title>
        <authorList>
            <person name="Zhao B."/>
            <person name="Guo T."/>
        </authorList>
    </citation>
    <scope>NUCLEOTIDE SEQUENCE</scope>
    <source>
        <strain evidence="1">BZ-TG-HK211</strain>
    </source>
</reference>
<evidence type="ECO:0000313" key="1">
    <source>
        <dbReference type="EMBL" id="MDV2883617.1"/>
    </source>
</evidence>
<dbReference type="AlphaFoldDB" id="A0AAJ2KRP9"/>
<dbReference type="SUPFAM" id="SSF81301">
    <property type="entry name" value="Nucleotidyltransferase"/>
    <property type="match status" value="1"/>
</dbReference>
<dbReference type="Proteomes" id="UP001285636">
    <property type="component" value="Unassembled WGS sequence"/>
</dbReference>
<dbReference type="Pfam" id="PF04229">
    <property type="entry name" value="GrpB"/>
    <property type="match status" value="1"/>
</dbReference>
<accession>A0AAJ2KRP9</accession>
<dbReference type="Gene3D" id="3.30.460.10">
    <property type="entry name" value="Beta Polymerase, domain 2"/>
    <property type="match status" value="1"/>
</dbReference>
<dbReference type="EMBL" id="JAWJAY010000001">
    <property type="protein sequence ID" value="MDV2883617.1"/>
    <property type="molecule type" value="Genomic_DNA"/>
</dbReference>
<gene>
    <name evidence="1" type="ORF">RYX45_00390</name>
</gene>
<sequence>MKQIVHFKREEVFRERAALVVAKHTERIKNGLQNACVIHVGSTAIEGSLTKGDVDLQVRIPIEEFDHAKSFLLKHYTINTGSTQTSFFCAFEDEEDLLPLGLQLTAAGSELDHFWKVKAYFVAYPCEVIQYNELKLMFEGKDMETYRHAKSLYMRRILTSKEYREFEKRLGER</sequence>
<organism evidence="1 2">
    <name type="scientific">Alkalihalophilus pseudofirmus</name>
    <name type="common">Bacillus pseudofirmus</name>
    <dbReference type="NCBI Taxonomy" id="79885"/>
    <lineage>
        <taxon>Bacteria</taxon>
        <taxon>Bacillati</taxon>
        <taxon>Bacillota</taxon>
        <taxon>Bacilli</taxon>
        <taxon>Bacillales</taxon>
        <taxon>Bacillaceae</taxon>
        <taxon>Alkalihalophilus</taxon>
    </lineage>
</organism>
<name>A0AAJ2KRP9_ALKPS</name>
<evidence type="ECO:0000313" key="2">
    <source>
        <dbReference type="Proteomes" id="UP001285636"/>
    </source>
</evidence>